<dbReference type="GO" id="GO:0046872">
    <property type="term" value="F:metal ion binding"/>
    <property type="evidence" value="ECO:0007669"/>
    <property type="project" value="UniProtKB-KW"/>
</dbReference>
<dbReference type="SUPFAM" id="SSF53613">
    <property type="entry name" value="Ribokinase-like"/>
    <property type="match status" value="1"/>
</dbReference>
<evidence type="ECO:0000256" key="1">
    <source>
        <dbReference type="ARBA" id="ARBA00022679"/>
    </source>
</evidence>
<organism evidence="6">
    <name type="scientific">marine sediment metagenome</name>
    <dbReference type="NCBI Taxonomy" id="412755"/>
    <lineage>
        <taxon>unclassified sequences</taxon>
        <taxon>metagenomes</taxon>
        <taxon>ecological metagenomes</taxon>
    </lineage>
</organism>
<dbReference type="PROSITE" id="PS51255">
    <property type="entry name" value="ADPK"/>
    <property type="match status" value="1"/>
</dbReference>
<dbReference type="Gene3D" id="3.40.1190.20">
    <property type="match status" value="1"/>
</dbReference>
<evidence type="ECO:0000256" key="4">
    <source>
        <dbReference type="ARBA" id="ARBA00022842"/>
    </source>
</evidence>
<dbReference type="GO" id="GO:0016773">
    <property type="term" value="F:phosphotransferase activity, alcohol group as acceptor"/>
    <property type="evidence" value="ECO:0007669"/>
    <property type="project" value="InterPro"/>
</dbReference>
<evidence type="ECO:0008006" key="7">
    <source>
        <dbReference type="Google" id="ProtNLM"/>
    </source>
</evidence>
<proteinExistence type="predicted"/>
<accession>X1IJW9</accession>
<dbReference type="PROSITE" id="PS00584">
    <property type="entry name" value="PFKB_KINASES_2"/>
    <property type="match status" value="1"/>
</dbReference>
<name>X1IJW9_9ZZZZ</name>
<evidence type="ECO:0000256" key="2">
    <source>
        <dbReference type="ARBA" id="ARBA00022723"/>
    </source>
</evidence>
<keyword evidence="2" id="KW-0479">Metal-binding</keyword>
<dbReference type="InterPro" id="IPR007666">
    <property type="entry name" value="ADP_PFK/GK"/>
</dbReference>
<evidence type="ECO:0000256" key="5">
    <source>
        <dbReference type="ARBA" id="ARBA00023152"/>
    </source>
</evidence>
<evidence type="ECO:0000313" key="6">
    <source>
        <dbReference type="EMBL" id="GAH57873.1"/>
    </source>
</evidence>
<feature type="non-terminal residue" evidence="6">
    <location>
        <position position="1"/>
    </location>
</feature>
<reference evidence="6" key="1">
    <citation type="journal article" date="2014" name="Front. Microbiol.">
        <title>High frequency of phylogenetically diverse reductive dehalogenase-homologous genes in deep subseafloor sedimentary metagenomes.</title>
        <authorList>
            <person name="Kawai M."/>
            <person name="Futagami T."/>
            <person name="Toyoda A."/>
            <person name="Takaki Y."/>
            <person name="Nishi S."/>
            <person name="Hori S."/>
            <person name="Arai W."/>
            <person name="Tsubouchi T."/>
            <person name="Morono Y."/>
            <person name="Uchiyama I."/>
            <person name="Ito T."/>
            <person name="Fujiyama A."/>
            <person name="Inagaki F."/>
            <person name="Takami H."/>
        </authorList>
    </citation>
    <scope>NUCLEOTIDE SEQUENCE</scope>
    <source>
        <strain evidence="6">Expedition CK06-06</strain>
    </source>
</reference>
<dbReference type="GO" id="GO:0006096">
    <property type="term" value="P:glycolytic process"/>
    <property type="evidence" value="ECO:0007669"/>
    <property type="project" value="UniProtKB-KW"/>
</dbReference>
<sequence length="227" mass="25276">QILDKYGGLNMVNLVGWHVIFANGISNRDFRLVEGVIKRIRGVTDSPLFTDAGGLAAFDEEERRLLCRVYSLFDILSVNEDEVLQISRTIRARAKDEFRAMHNILESLKRPSTVWLHSLDYQASLSTKYGRKLLERAQVAAAAAGVYRVERSTYPTLEKLTKRMKIKNFSEKGLKITRHVTKKYGCKMGAAELVVTPCYGARNFTSTVGAGDAAAAAYTYAIAGGEF</sequence>
<keyword evidence="5" id="KW-0324">Glycolysis</keyword>
<dbReference type="AlphaFoldDB" id="X1IJW9"/>
<comment type="caution">
    <text evidence="6">The sequence shown here is derived from an EMBL/GenBank/DDBJ whole genome shotgun (WGS) entry which is preliminary data.</text>
</comment>
<dbReference type="InterPro" id="IPR029056">
    <property type="entry name" value="Ribokinase-like"/>
</dbReference>
<dbReference type="InterPro" id="IPR002173">
    <property type="entry name" value="Carboh/pur_kinase_PfkB_CS"/>
</dbReference>
<gene>
    <name evidence="6" type="ORF">S03H2_40594</name>
</gene>
<keyword evidence="3" id="KW-0418">Kinase</keyword>
<keyword evidence="1" id="KW-0808">Transferase</keyword>
<protein>
    <recommendedName>
        <fullName evidence="7">Carbohydrate kinase PfkB domain-containing protein</fullName>
    </recommendedName>
</protein>
<dbReference type="Pfam" id="PF04587">
    <property type="entry name" value="ADP_PFK_GK"/>
    <property type="match status" value="1"/>
</dbReference>
<evidence type="ECO:0000256" key="3">
    <source>
        <dbReference type="ARBA" id="ARBA00022777"/>
    </source>
</evidence>
<dbReference type="EMBL" id="BARU01025177">
    <property type="protein sequence ID" value="GAH57873.1"/>
    <property type="molecule type" value="Genomic_DNA"/>
</dbReference>
<keyword evidence="4" id="KW-0460">Magnesium</keyword>
<dbReference type="GO" id="GO:0016301">
    <property type="term" value="F:kinase activity"/>
    <property type="evidence" value="ECO:0007669"/>
    <property type="project" value="UniProtKB-KW"/>
</dbReference>